<dbReference type="Proteomes" id="UP000050443">
    <property type="component" value="Unassembled WGS sequence"/>
</dbReference>
<proteinExistence type="predicted"/>
<sequence length="105" mass="12305">MSIPSRFTVSILVPIFGFTNPIIRQARAKRITDNFSTGLKTDRSGLSLFTISKSPNSRCFFLFQYILKRKIHTTIGSNNKRYKYFFSSNSIFISSFQWQFSVRDW</sequence>
<gene>
    <name evidence="1" type="ORF">RC62_4383</name>
</gene>
<protein>
    <submittedName>
        <fullName evidence="1">Uncharacterized protein</fullName>
    </submittedName>
</protein>
<comment type="caution">
    <text evidence="1">The sequence shown here is derived from an EMBL/GenBank/DDBJ whole genome shotgun (WGS) entry which is preliminary data.</text>
</comment>
<dbReference type="AlphaFoldDB" id="A0A0Q0WXI7"/>
<accession>A0A0Q0WXI7</accession>
<evidence type="ECO:0000313" key="2">
    <source>
        <dbReference type="Proteomes" id="UP000050443"/>
    </source>
</evidence>
<evidence type="ECO:0000313" key="1">
    <source>
        <dbReference type="EMBL" id="KQB41008.1"/>
    </source>
</evidence>
<name>A0A0Q0WXI7_9FLAO</name>
<dbReference type="EMBL" id="JRLF01000009">
    <property type="protein sequence ID" value="KQB41008.1"/>
    <property type="molecule type" value="Genomic_DNA"/>
</dbReference>
<organism evidence="1 2">
    <name type="scientific">Flavobacterium aquidurense</name>
    <dbReference type="NCBI Taxonomy" id="362413"/>
    <lineage>
        <taxon>Bacteria</taxon>
        <taxon>Pseudomonadati</taxon>
        <taxon>Bacteroidota</taxon>
        <taxon>Flavobacteriia</taxon>
        <taxon>Flavobacteriales</taxon>
        <taxon>Flavobacteriaceae</taxon>
        <taxon>Flavobacterium</taxon>
    </lineage>
</organism>
<reference evidence="1 2" key="1">
    <citation type="submission" date="2014-09" db="EMBL/GenBank/DDBJ databases">
        <title>Genome sequence of Flavobacterium aquidurense RC62.</title>
        <authorList>
            <person name="Kim J.F."/>
            <person name="Kwak M.-J."/>
        </authorList>
    </citation>
    <scope>NUCLEOTIDE SEQUENCE [LARGE SCALE GENOMIC DNA]</scope>
    <source>
        <strain evidence="1 2">RC62</strain>
    </source>
</reference>